<evidence type="ECO:0000313" key="1">
    <source>
        <dbReference type="EMBL" id="GBN26062.1"/>
    </source>
</evidence>
<keyword evidence="2" id="KW-1185">Reference proteome</keyword>
<sequence length="41" mass="4478">MRIGAVGCEVWIINLAGYSRDPFGLNCHKHGNSIGVDMCWG</sequence>
<proteinExistence type="predicted"/>
<dbReference type="Proteomes" id="UP000499080">
    <property type="component" value="Unassembled WGS sequence"/>
</dbReference>
<name>A0A4Y2MHU8_ARAVE</name>
<protein>
    <submittedName>
        <fullName evidence="1">Uncharacterized protein</fullName>
    </submittedName>
</protein>
<evidence type="ECO:0000313" key="2">
    <source>
        <dbReference type="Proteomes" id="UP000499080"/>
    </source>
</evidence>
<dbReference type="EMBL" id="BGPR01007332">
    <property type="protein sequence ID" value="GBN26062.1"/>
    <property type="molecule type" value="Genomic_DNA"/>
</dbReference>
<feature type="non-terminal residue" evidence="1">
    <location>
        <position position="41"/>
    </location>
</feature>
<gene>
    <name evidence="1" type="ORF">AVEN_86048_1</name>
</gene>
<dbReference type="AlphaFoldDB" id="A0A4Y2MHU8"/>
<organism evidence="1 2">
    <name type="scientific">Araneus ventricosus</name>
    <name type="common">Orbweaver spider</name>
    <name type="synonym">Epeira ventricosa</name>
    <dbReference type="NCBI Taxonomy" id="182803"/>
    <lineage>
        <taxon>Eukaryota</taxon>
        <taxon>Metazoa</taxon>
        <taxon>Ecdysozoa</taxon>
        <taxon>Arthropoda</taxon>
        <taxon>Chelicerata</taxon>
        <taxon>Arachnida</taxon>
        <taxon>Araneae</taxon>
        <taxon>Araneomorphae</taxon>
        <taxon>Entelegynae</taxon>
        <taxon>Araneoidea</taxon>
        <taxon>Araneidae</taxon>
        <taxon>Araneus</taxon>
    </lineage>
</organism>
<reference evidence="1 2" key="1">
    <citation type="journal article" date="2019" name="Sci. Rep.">
        <title>Orb-weaving spider Araneus ventricosus genome elucidates the spidroin gene catalogue.</title>
        <authorList>
            <person name="Kono N."/>
            <person name="Nakamura H."/>
            <person name="Ohtoshi R."/>
            <person name="Moran D.A.P."/>
            <person name="Shinohara A."/>
            <person name="Yoshida Y."/>
            <person name="Fujiwara M."/>
            <person name="Mori M."/>
            <person name="Tomita M."/>
            <person name="Arakawa K."/>
        </authorList>
    </citation>
    <scope>NUCLEOTIDE SEQUENCE [LARGE SCALE GENOMIC DNA]</scope>
</reference>
<accession>A0A4Y2MHU8</accession>
<comment type="caution">
    <text evidence="1">The sequence shown here is derived from an EMBL/GenBank/DDBJ whole genome shotgun (WGS) entry which is preliminary data.</text>
</comment>